<dbReference type="PANTHER" id="PTHR43744">
    <property type="entry name" value="ABC TRANSPORTER PERMEASE PROTEIN MG189-RELATED-RELATED"/>
    <property type="match status" value="1"/>
</dbReference>
<feature type="transmembrane region" description="Helical" evidence="7">
    <location>
        <begin position="105"/>
        <end position="127"/>
    </location>
</feature>
<dbReference type="PROSITE" id="PS50928">
    <property type="entry name" value="ABC_TM1"/>
    <property type="match status" value="1"/>
</dbReference>
<dbReference type="GO" id="GO:0005886">
    <property type="term" value="C:plasma membrane"/>
    <property type="evidence" value="ECO:0007669"/>
    <property type="project" value="UniProtKB-SubCell"/>
</dbReference>
<keyword evidence="6 7" id="KW-0472">Membrane</keyword>
<dbReference type="AlphaFoldDB" id="A0ABD5E173"/>
<dbReference type="EMBL" id="JAVRER010000007">
    <property type="protein sequence ID" value="MDT0415094.1"/>
    <property type="molecule type" value="Genomic_DNA"/>
</dbReference>
<feature type="transmembrane region" description="Helical" evidence="7">
    <location>
        <begin position="39"/>
        <end position="60"/>
    </location>
</feature>
<feature type="transmembrane region" description="Helical" evidence="7">
    <location>
        <begin position="213"/>
        <end position="237"/>
    </location>
</feature>
<dbReference type="SUPFAM" id="SSF161098">
    <property type="entry name" value="MetI-like"/>
    <property type="match status" value="1"/>
</dbReference>
<name>A0ABD5E173_9ACTN</name>
<evidence type="ECO:0000313" key="11">
    <source>
        <dbReference type="Proteomes" id="UP001183607"/>
    </source>
</evidence>
<evidence type="ECO:0000256" key="1">
    <source>
        <dbReference type="ARBA" id="ARBA00004651"/>
    </source>
</evidence>
<dbReference type="RefSeq" id="WP_093854094.1">
    <property type="nucleotide sequence ID" value="NZ_JAVRER010000007.1"/>
</dbReference>
<dbReference type="PANTHER" id="PTHR43744:SF12">
    <property type="entry name" value="ABC TRANSPORTER PERMEASE PROTEIN MG189-RELATED"/>
    <property type="match status" value="1"/>
</dbReference>
<feature type="transmembrane region" description="Helical" evidence="7">
    <location>
        <begin position="269"/>
        <end position="291"/>
    </location>
</feature>
<keyword evidence="4 7" id="KW-0812">Transmembrane</keyword>
<dbReference type="InterPro" id="IPR035906">
    <property type="entry name" value="MetI-like_sf"/>
</dbReference>
<evidence type="ECO:0000256" key="4">
    <source>
        <dbReference type="ARBA" id="ARBA00022692"/>
    </source>
</evidence>
<proteinExistence type="inferred from homology"/>
<feature type="transmembrane region" description="Helical" evidence="7">
    <location>
        <begin position="165"/>
        <end position="185"/>
    </location>
</feature>
<comment type="similarity">
    <text evidence="7">Belongs to the binding-protein-dependent transport system permease family.</text>
</comment>
<sequence>MVPVAAPAPVTETPPAAPAHRAARPVRARGPRRFDSAGPLAYTMLAAVVVASLFPLYWTFVVASHGDNSVLGGATPSLVPGGHLIDNIKRVFDTVDFWKALGNSFTVSATTAVSNVLLSSLAGYAFAKMRFPGRDALLVVVVMTVMVPTQLGVLPLYLLVTDMGLYGKLSSLILPALVSAIGVFWMRQAMEENIPDELIEAARVDGAGPLRSFWYVAWPGVRSTAAVLGMFTFMAAWNDYFWPLIALPPENGTVQIALNQLAAGYYTDYTLMLAGVVVSVLPVLALFAVLARRIVSGVMAGAVKG</sequence>
<feature type="region of interest" description="Disordered" evidence="8">
    <location>
        <begin position="1"/>
        <end position="30"/>
    </location>
</feature>
<comment type="caution">
    <text evidence="10">The sequence shown here is derived from an EMBL/GenBank/DDBJ whole genome shotgun (WGS) entry which is preliminary data.</text>
</comment>
<feature type="transmembrane region" description="Helical" evidence="7">
    <location>
        <begin position="136"/>
        <end position="159"/>
    </location>
</feature>
<dbReference type="Gene3D" id="1.10.3720.10">
    <property type="entry name" value="MetI-like"/>
    <property type="match status" value="1"/>
</dbReference>
<keyword evidence="2 7" id="KW-0813">Transport</keyword>
<keyword evidence="3" id="KW-1003">Cell membrane</keyword>
<dbReference type="InterPro" id="IPR000515">
    <property type="entry name" value="MetI-like"/>
</dbReference>
<feature type="domain" description="ABC transmembrane type-1" evidence="9">
    <location>
        <begin position="101"/>
        <end position="290"/>
    </location>
</feature>
<feature type="compositionally biased region" description="Low complexity" evidence="8">
    <location>
        <begin position="1"/>
        <end position="20"/>
    </location>
</feature>
<comment type="subcellular location">
    <subcellularLocation>
        <location evidence="1 7">Cell membrane</location>
        <topology evidence="1 7">Multi-pass membrane protein</topology>
    </subcellularLocation>
</comment>
<organism evidence="10 11">
    <name type="scientific">Streptomyces evansiae</name>
    <dbReference type="NCBI Taxonomy" id="3075535"/>
    <lineage>
        <taxon>Bacteria</taxon>
        <taxon>Bacillati</taxon>
        <taxon>Actinomycetota</taxon>
        <taxon>Actinomycetes</taxon>
        <taxon>Kitasatosporales</taxon>
        <taxon>Streptomycetaceae</taxon>
        <taxon>Streptomyces</taxon>
    </lineage>
</organism>
<dbReference type="CDD" id="cd06261">
    <property type="entry name" value="TM_PBP2"/>
    <property type="match status" value="1"/>
</dbReference>
<accession>A0ABD5E173</accession>
<dbReference type="Pfam" id="PF00528">
    <property type="entry name" value="BPD_transp_1"/>
    <property type="match status" value="1"/>
</dbReference>
<reference evidence="11" key="1">
    <citation type="submission" date="2023-07" db="EMBL/GenBank/DDBJ databases">
        <title>30 novel species of actinomycetes from the DSMZ collection.</title>
        <authorList>
            <person name="Nouioui I."/>
        </authorList>
    </citation>
    <scope>NUCLEOTIDE SEQUENCE [LARGE SCALE GENOMIC DNA]</scope>
    <source>
        <strain evidence="11">DSM 41982</strain>
    </source>
</reference>
<evidence type="ECO:0000256" key="8">
    <source>
        <dbReference type="SAM" id="MobiDB-lite"/>
    </source>
</evidence>
<evidence type="ECO:0000256" key="3">
    <source>
        <dbReference type="ARBA" id="ARBA00022475"/>
    </source>
</evidence>
<evidence type="ECO:0000259" key="9">
    <source>
        <dbReference type="PROSITE" id="PS50928"/>
    </source>
</evidence>
<feature type="compositionally biased region" description="Basic residues" evidence="8">
    <location>
        <begin position="21"/>
        <end position="30"/>
    </location>
</feature>
<keyword evidence="5 7" id="KW-1133">Transmembrane helix</keyword>
<evidence type="ECO:0000256" key="2">
    <source>
        <dbReference type="ARBA" id="ARBA00022448"/>
    </source>
</evidence>
<gene>
    <name evidence="10" type="ORF">RM574_06275</name>
</gene>
<evidence type="ECO:0000256" key="5">
    <source>
        <dbReference type="ARBA" id="ARBA00022989"/>
    </source>
</evidence>
<dbReference type="Proteomes" id="UP001183607">
    <property type="component" value="Unassembled WGS sequence"/>
</dbReference>
<evidence type="ECO:0000313" key="10">
    <source>
        <dbReference type="EMBL" id="MDT0415094.1"/>
    </source>
</evidence>
<evidence type="ECO:0000256" key="6">
    <source>
        <dbReference type="ARBA" id="ARBA00023136"/>
    </source>
</evidence>
<protein>
    <submittedName>
        <fullName evidence="10">Carbohydrate ABC transporter permease</fullName>
    </submittedName>
</protein>
<evidence type="ECO:0000256" key="7">
    <source>
        <dbReference type="RuleBase" id="RU363032"/>
    </source>
</evidence>